<comment type="caution">
    <text evidence="3">The sequence shown here is derived from an EMBL/GenBank/DDBJ whole genome shotgun (WGS) entry which is preliminary data.</text>
</comment>
<feature type="signal peptide" evidence="1">
    <location>
        <begin position="1"/>
        <end position="27"/>
    </location>
</feature>
<feature type="chain" id="PRO_5045373742" evidence="1">
    <location>
        <begin position="28"/>
        <end position="367"/>
    </location>
</feature>
<sequence>MHTLSVARHPSALTAALLLHLALPATAAVDTDPDGPYYQRVSAWVGADIYDNHGPTSGPITGNGWLLGPDGRVAVNGDYAGVMDWIPTQRPGSGLAAGMQGQTTARFQTQADQSLASEAWALASASAGLLQVRSNGSAVSQTRIWPNPFSQEWVWTRGTATAEMRGGFGVAMSRALAEEVNTGTAPLSLTIDLQGEIGPLAATGPDPSPFMPTVWLDVSVFHDYRLPETWSTQSLQIDTVGAFSRSITLQPSHGTLQRYPVGGDRTANCLETASMDPMFAWVPCSTYGGYMMALRTAGSGRASATASARWTVLDGVTEVYGDLAGWGRTPVDAALLTPVPEPGTAALWALGVTALGWRLRRRPGAAR</sequence>
<name>A0ABU9CHM7_9BURK</name>
<keyword evidence="4" id="KW-1185">Reference proteome</keyword>
<evidence type="ECO:0000313" key="4">
    <source>
        <dbReference type="Proteomes" id="UP001365405"/>
    </source>
</evidence>
<evidence type="ECO:0000259" key="2">
    <source>
        <dbReference type="Pfam" id="PF07589"/>
    </source>
</evidence>
<evidence type="ECO:0000256" key="1">
    <source>
        <dbReference type="SAM" id="SignalP"/>
    </source>
</evidence>
<feature type="domain" description="Ice-binding protein C-terminal" evidence="2">
    <location>
        <begin position="338"/>
        <end position="362"/>
    </location>
</feature>
<accession>A0ABU9CHM7</accession>
<dbReference type="InterPro" id="IPR013424">
    <property type="entry name" value="Ice-binding_C"/>
</dbReference>
<keyword evidence="1" id="KW-0732">Signal</keyword>
<protein>
    <submittedName>
        <fullName evidence="3">PEP-CTERM sorting domain-containing protein</fullName>
    </submittedName>
</protein>
<evidence type="ECO:0000313" key="3">
    <source>
        <dbReference type="EMBL" id="MEK8051357.1"/>
    </source>
</evidence>
<dbReference type="Proteomes" id="UP001365405">
    <property type="component" value="Unassembled WGS sequence"/>
</dbReference>
<dbReference type="Pfam" id="PF07589">
    <property type="entry name" value="PEP-CTERM"/>
    <property type="match status" value="1"/>
</dbReference>
<proteinExistence type="predicted"/>
<reference evidence="3 4" key="1">
    <citation type="submission" date="2024-04" db="EMBL/GenBank/DDBJ databases">
        <title>Novel species of the genus Ideonella isolated from streams.</title>
        <authorList>
            <person name="Lu H."/>
        </authorList>
    </citation>
    <scope>NUCLEOTIDE SEQUENCE [LARGE SCALE GENOMIC DNA]</scope>
    <source>
        <strain evidence="3 4">DXS22W</strain>
    </source>
</reference>
<gene>
    <name evidence="3" type="ORF">AACH10_13985</name>
</gene>
<organism evidence="3 4">
    <name type="scientific">Pseudaquabacterium inlustre</name>
    <dbReference type="NCBI Taxonomy" id="2984192"/>
    <lineage>
        <taxon>Bacteria</taxon>
        <taxon>Pseudomonadati</taxon>
        <taxon>Pseudomonadota</taxon>
        <taxon>Betaproteobacteria</taxon>
        <taxon>Burkholderiales</taxon>
        <taxon>Sphaerotilaceae</taxon>
        <taxon>Pseudaquabacterium</taxon>
    </lineage>
</organism>
<dbReference type="EMBL" id="JBBUTH010000007">
    <property type="protein sequence ID" value="MEK8051357.1"/>
    <property type="molecule type" value="Genomic_DNA"/>
</dbReference>
<dbReference type="RefSeq" id="WP_341411042.1">
    <property type="nucleotide sequence ID" value="NZ_JBBUTH010000007.1"/>
</dbReference>